<evidence type="ECO:0000313" key="7">
    <source>
        <dbReference type="EMBL" id="SHE85550.1"/>
    </source>
</evidence>
<keyword evidence="8" id="KW-1185">Reference proteome</keyword>
<feature type="chain" id="PRO_5015038413" evidence="5">
    <location>
        <begin position="27"/>
        <end position="327"/>
    </location>
</feature>
<evidence type="ECO:0000313" key="8">
    <source>
        <dbReference type="Proteomes" id="UP000033608"/>
    </source>
</evidence>
<sequence>MGKPKSFKIACAGIVALGLLTGSAVAQTSLRMAVETSPGDPLNLMLTTFKDELAATAGADFAVEFFEGGSLGDETALTEMLRVDRVQVVPLGSDIVQMDHHFAVFDAPFLFDNKDEARAAIDGELGDLLKATLRQRANLHVLGFGELGFRSVSNNTRPINVPADLAGLKIRTPGSETRILAFAMLGAAPTPMALGDAYVAMRQGALDGQENPLSVIEEFSLYEVQKYISLTNHVYSPITLAMNGKTWDTLSDEQKAKVTAAAEIAGQKTRELSDAKDAELVAFFESKGVAVNSPDIAAFQVAAEPIHAEIAKFVTPEFMAQVKAIVQ</sequence>
<dbReference type="NCBIfam" id="TIGR00787">
    <property type="entry name" value="dctP"/>
    <property type="match status" value="1"/>
</dbReference>
<dbReference type="Gene3D" id="3.40.190.170">
    <property type="entry name" value="Bacterial extracellular solute-binding protein, family 7"/>
    <property type="match status" value="1"/>
</dbReference>
<feature type="signal peptide" evidence="5">
    <location>
        <begin position="1"/>
        <end position="26"/>
    </location>
</feature>
<accession>A0A0F5LWI0</accession>
<dbReference type="OrthoDB" id="9799287at2"/>
<dbReference type="PANTHER" id="PTHR33376">
    <property type="match status" value="1"/>
</dbReference>
<dbReference type="EMBL" id="FQVC01000003">
    <property type="protein sequence ID" value="SHE85550.1"/>
    <property type="molecule type" value="Genomic_DNA"/>
</dbReference>
<dbReference type="PATRIC" id="fig|1121477.3.peg.1212"/>
<dbReference type="GO" id="GO:0030288">
    <property type="term" value="C:outer membrane-bounded periplasmic space"/>
    <property type="evidence" value="ECO:0007669"/>
    <property type="project" value="InterPro"/>
</dbReference>
<proteinExistence type="inferred from homology"/>
<protein>
    <submittedName>
        <fullName evidence="7">Tripartite ATP-independent transporter solute receptor, DctP family</fullName>
    </submittedName>
</protein>
<name>A0A0F5LWI0_9HYPH</name>
<organism evidence="6 8">
    <name type="scientific">Devosia limi DSM 17137</name>
    <dbReference type="NCBI Taxonomy" id="1121477"/>
    <lineage>
        <taxon>Bacteria</taxon>
        <taxon>Pseudomonadati</taxon>
        <taxon>Pseudomonadota</taxon>
        <taxon>Alphaproteobacteria</taxon>
        <taxon>Hyphomicrobiales</taxon>
        <taxon>Devosiaceae</taxon>
        <taxon>Devosia</taxon>
    </lineage>
</organism>
<evidence type="ECO:0000256" key="1">
    <source>
        <dbReference type="ARBA" id="ARBA00004196"/>
    </source>
</evidence>
<reference evidence="6 8" key="1">
    <citation type="submission" date="2015-03" db="EMBL/GenBank/DDBJ databases">
        <authorList>
            <person name="Hassan Y.I."/>
            <person name="Lepp D."/>
            <person name="Zhou T."/>
        </authorList>
    </citation>
    <scope>NUCLEOTIDE SEQUENCE [LARGE SCALE GENOMIC DNA]</scope>
    <source>
        <strain evidence="6 8">DSM 17137</strain>
    </source>
</reference>
<dbReference type="RefSeq" id="WP_046133487.1">
    <property type="nucleotide sequence ID" value="NZ_FQVC01000003.1"/>
</dbReference>
<evidence type="ECO:0000256" key="3">
    <source>
        <dbReference type="ARBA" id="ARBA00022448"/>
    </source>
</evidence>
<comment type="subcellular location">
    <subcellularLocation>
        <location evidence="1">Cell envelope</location>
    </subcellularLocation>
</comment>
<dbReference type="Proteomes" id="UP000184533">
    <property type="component" value="Unassembled WGS sequence"/>
</dbReference>
<dbReference type="PIRSF" id="PIRSF006470">
    <property type="entry name" value="DctB"/>
    <property type="match status" value="1"/>
</dbReference>
<evidence type="ECO:0000256" key="5">
    <source>
        <dbReference type="SAM" id="SignalP"/>
    </source>
</evidence>
<dbReference type="NCBIfam" id="NF037995">
    <property type="entry name" value="TRAP_S1"/>
    <property type="match status" value="1"/>
</dbReference>
<dbReference type="Pfam" id="PF03480">
    <property type="entry name" value="DctP"/>
    <property type="match status" value="1"/>
</dbReference>
<dbReference type="InterPro" id="IPR038404">
    <property type="entry name" value="TRAP_DctP_sf"/>
</dbReference>
<dbReference type="AlphaFoldDB" id="A0A0F5LWI0"/>
<evidence type="ECO:0000256" key="2">
    <source>
        <dbReference type="ARBA" id="ARBA00009023"/>
    </source>
</evidence>
<keyword evidence="4 5" id="KW-0732">Signal</keyword>
<evidence type="ECO:0000256" key="4">
    <source>
        <dbReference type="ARBA" id="ARBA00022729"/>
    </source>
</evidence>
<dbReference type="InterPro" id="IPR004682">
    <property type="entry name" value="TRAP_DctP"/>
</dbReference>
<gene>
    <name evidence="7" type="ORF">SAMN02745223_01234</name>
    <name evidence="6" type="ORF">VW29_00865</name>
</gene>
<dbReference type="Proteomes" id="UP000033608">
    <property type="component" value="Unassembled WGS sequence"/>
</dbReference>
<comment type="similarity">
    <text evidence="2">Belongs to the bacterial solute-binding protein 7 family.</text>
</comment>
<dbReference type="EMBL" id="LAJF01000022">
    <property type="protein sequence ID" value="KKB86683.1"/>
    <property type="molecule type" value="Genomic_DNA"/>
</dbReference>
<reference evidence="7 9" key="2">
    <citation type="submission" date="2016-11" db="EMBL/GenBank/DDBJ databases">
        <authorList>
            <person name="Jaros S."/>
            <person name="Januszkiewicz K."/>
            <person name="Wedrychowicz H."/>
        </authorList>
    </citation>
    <scope>NUCLEOTIDE SEQUENCE [LARGE SCALE GENOMIC DNA]</scope>
    <source>
        <strain evidence="7 9">DSM 17137</strain>
    </source>
</reference>
<keyword evidence="3" id="KW-0813">Transport</keyword>
<keyword evidence="7" id="KW-0675">Receptor</keyword>
<evidence type="ECO:0000313" key="6">
    <source>
        <dbReference type="EMBL" id="KKB86683.1"/>
    </source>
</evidence>
<dbReference type="InterPro" id="IPR018389">
    <property type="entry name" value="DctP_fam"/>
</dbReference>
<dbReference type="GO" id="GO:0055085">
    <property type="term" value="P:transmembrane transport"/>
    <property type="evidence" value="ECO:0007669"/>
    <property type="project" value="InterPro"/>
</dbReference>
<evidence type="ECO:0000313" key="9">
    <source>
        <dbReference type="Proteomes" id="UP000184533"/>
    </source>
</evidence>
<dbReference type="CDD" id="cd13603">
    <property type="entry name" value="PBP2_TRAP_Siap_TeaA_like"/>
    <property type="match status" value="1"/>
</dbReference>
<dbReference type="STRING" id="1121477.SAMN02745223_01234"/>
<dbReference type="PANTHER" id="PTHR33376:SF4">
    <property type="entry name" value="SIALIC ACID-BINDING PERIPLASMIC PROTEIN SIAP"/>
    <property type="match status" value="1"/>
</dbReference>